<protein>
    <submittedName>
        <fullName evidence="2">HEAT repeat domain-containing protein</fullName>
    </submittedName>
</protein>
<name>A0ABV7YVC7_9BACT</name>
<feature type="transmembrane region" description="Helical" evidence="1">
    <location>
        <begin position="16"/>
        <end position="37"/>
    </location>
</feature>
<evidence type="ECO:0000256" key="1">
    <source>
        <dbReference type="SAM" id="Phobius"/>
    </source>
</evidence>
<dbReference type="EMBL" id="JBHRYQ010000001">
    <property type="protein sequence ID" value="MFC3810280.1"/>
    <property type="molecule type" value="Genomic_DNA"/>
</dbReference>
<keyword evidence="1" id="KW-0472">Membrane</keyword>
<reference evidence="3" key="1">
    <citation type="journal article" date="2019" name="Int. J. Syst. Evol. Microbiol.">
        <title>The Global Catalogue of Microorganisms (GCM) 10K type strain sequencing project: providing services to taxonomists for standard genome sequencing and annotation.</title>
        <authorList>
            <consortium name="The Broad Institute Genomics Platform"/>
            <consortium name="The Broad Institute Genome Sequencing Center for Infectious Disease"/>
            <person name="Wu L."/>
            <person name="Ma J."/>
        </authorList>
    </citation>
    <scope>NUCLEOTIDE SEQUENCE [LARGE SCALE GENOMIC DNA]</scope>
    <source>
        <strain evidence="3">CECT 7956</strain>
    </source>
</reference>
<keyword evidence="1" id="KW-0812">Transmembrane</keyword>
<comment type="caution">
    <text evidence="2">The sequence shown here is derived from an EMBL/GenBank/DDBJ whole genome shotgun (WGS) entry which is preliminary data.</text>
</comment>
<accession>A0ABV7YVC7</accession>
<dbReference type="Gene3D" id="1.25.10.10">
    <property type="entry name" value="Leucine-rich Repeat Variant"/>
    <property type="match status" value="1"/>
</dbReference>
<keyword evidence="1" id="KW-1133">Transmembrane helix</keyword>
<dbReference type="InterPro" id="IPR016024">
    <property type="entry name" value="ARM-type_fold"/>
</dbReference>
<dbReference type="SUPFAM" id="SSF48371">
    <property type="entry name" value="ARM repeat"/>
    <property type="match status" value="1"/>
</dbReference>
<dbReference type="InterPro" id="IPR011989">
    <property type="entry name" value="ARM-like"/>
</dbReference>
<gene>
    <name evidence="2" type="ORF">ACFOOI_06415</name>
</gene>
<keyword evidence="3" id="KW-1185">Reference proteome</keyword>
<sequence length="353" mass="40669">MKQLFELYSNFENTEVLLALCGIFMVFGIGSLILVFISRNNKKASKIRIGKIEAQSQVFISELIFEEELSKEGLRLKRLLFYNSFRRNILLGEIIKLHANLQGELALKLEEYYVESKLCSETVKKISSKKKDVILKGLSEYLEMNFKSGLRSIYLLFNKTKDPELNNELVVAIIKLDVKYGIELLLNLKTYLSDWYQLKIIKILDELMYTSHPPLEKWIEKGGSLAIFGCRLVAFSKSHQEIPVLVELLSCKNDALKIEAIRTLGILEAESVNDTLIGIYFGESDPVKEEILKTLKIFRKTNNIPFFLKCIKTTNKEEKLMALQAIDFIMQSNGEYLEISKLEELLLTEERIN</sequence>
<proteinExistence type="predicted"/>
<dbReference type="Proteomes" id="UP001595616">
    <property type="component" value="Unassembled WGS sequence"/>
</dbReference>
<evidence type="ECO:0000313" key="3">
    <source>
        <dbReference type="Proteomes" id="UP001595616"/>
    </source>
</evidence>
<organism evidence="2 3">
    <name type="scientific">Lacihabitans lacunae</name>
    <dbReference type="NCBI Taxonomy" id="1028214"/>
    <lineage>
        <taxon>Bacteria</taxon>
        <taxon>Pseudomonadati</taxon>
        <taxon>Bacteroidota</taxon>
        <taxon>Cytophagia</taxon>
        <taxon>Cytophagales</taxon>
        <taxon>Leadbetterellaceae</taxon>
        <taxon>Lacihabitans</taxon>
    </lineage>
</organism>
<dbReference type="RefSeq" id="WP_379836280.1">
    <property type="nucleotide sequence ID" value="NZ_JBHRYQ010000001.1"/>
</dbReference>
<evidence type="ECO:0000313" key="2">
    <source>
        <dbReference type="EMBL" id="MFC3810280.1"/>
    </source>
</evidence>